<sequence length="363" mass="41322">MSHLFYFIAHASMTTHFDTLFPTLNSITAAGDIRASAADFKVIEHHEVNFTESGEHLWFNIEKTDSNTAWVATQLASACQVPARQVGFAGMKDRHAITQQWFSVQLPKISDINLIRAKLPDQVTILEHHWHQSKIKTGQLKFNEFNLVVRNITGDRTAIENNIRLVKQHGVPNYFGPQRFGHGLNNIQQVKDWFAGQIRVNNKKLRGILISTARSHIFNLIVAERIRRRIWDQVIPGDIVQLDGSHSWFPAGDATQAELNERIAAFDIHITAALWGEDEVQSSEQCAALENQIANSLPEYRPGFGHHRVKQDRRAMRIRPMAFHHQWYGDALHLNLKLQPGAYASCVLREIINIHDVSSVLCE</sequence>
<organism evidence="6 7">
    <name type="scientific">Marinicella pacifica</name>
    <dbReference type="NCBI Taxonomy" id="1171543"/>
    <lineage>
        <taxon>Bacteria</taxon>
        <taxon>Pseudomonadati</taxon>
        <taxon>Pseudomonadota</taxon>
        <taxon>Gammaproteobacteria</taxon>
        <taxon>Lysobacterales</taxon>
        <taxon>Marinicellaceae</taxon>
        <taxon>Marinicella</taxon>
    </lineage>
</organism>
<dbReference type="Gene3D" id="3.30.2340.10">
    <property type="entry name" value="TruD, insertion domain"/>
    <property type="match status" value="1"/>
</dbReference>
<comment type="function">
    <text evidence="4">Responsible for synthesis of pseudouridine from uracil-13 in transfer RNAs.</text>
</comment>
<comment type="caution">
    <text evidence="6">The sequence shown here is derived from an EMBL/GenBank/DDBJ whole genome shotgun (WGS) entry which is preliminary data.</text>
</comment>
<dbReference type="PROSITE" id="PS01268">
    <property type="entry name" value="UPF0024"/>
    <property type="match status" value="1"/>
</dbReference>
<evidence type="ECO:0000256" key="1">
    <source>
        <dbReference type="ARBA" id="ARBA00007953"/>
    </source>
</evidence>
<dbReference type="InterPro" id="IPR050170">
    <property type="entry name" value="TruD_pseudoU_synthase"/>
</dbReference>
<protein>
    <recommendedName>
        <fullName evidence="4">tRNA pseudouridine synthase D</fullName>
        <ecNumber evidence="4">5.4.99.27</ecNumber>
    </recommendedName>
    <alternativeName>
        <fullName evidence="4">tRNA pseudouridine(13) synthase</fullName>
    </alternativeName>
    <alternativeName>
        <fullName evidence="4">tRNA pseudouridylate synthase D</fullName>
    </alternativeName>
    <alternativeName>
        <fullName evidence="4">tRNA-uridine isomerase D</fullName>
    </alternativeName>
</protein>
<dbReference type="Gene3D" id="3.30.2350.20">
    <property type="entry name" value="TruD, catalytic domain"/>
    <property type="match status" value="1"/>
</dbReference>
<dbReference type="GO" id="GO:0003723">
    <property type="term" value="F:RNA binding"/>
    <property type="evidence" value="ECO:0007669"/>
    <property type="project" value="InterPro"/>
</dbReference>
<dbReference type="EC" id="5.4.99.27" evidence="4"/>
<dbReference type="EMBL" id="BMEO01000001">
    <property type="protein sequence ID" value="GGF83275.1"/>
    <property type="molecule type" value="Genomic_DNA"/>
</dbReference>
<keyword evidence="3 4" id="KW-0413">Isomerase</keyword>
<comment type="similarity">
    <text evidence="1 4">Belongs to the pseudouridine synthase TruD family.</text>
</comment>
<evidence type="ECO:0000256" key="2">
    <source>
        <dbReference type="ARBA" id="ARBA00022694"/>
    </source>
</evidence>
<proteinExistence type="inferred from homology"/>
<dbReference type="HAMAP" id="MF_01082">
    <property type="entry name" value="TruD"/>
    <property type="match status" value="1"/>
</dbReference>
<dbReference type="PROSITE" id="PS50984">
    <property type="entry name" value="TRUD"/>
    <property type="match status" value="1"/>
</dbReference>
<keyword evidence="7" id="KW-1185">Reference proteome</keyword>
<feature type="active site" description="Nucleophile" evidence="4">
    <location>
        <position position="93"/>
    </location>
</feature>
<dbReference type="InterPro" id="IPR001656">
    <property type="entry name" value="PsdUridine_synth_TruD"/>
</dbReference>
<dbReference type="SUPFAM" id="SSF55120">
    <property type="entry name" value="Pseudouridine synthase"/>
    <property type="match status" value="1"/>
</dbReference>
<dbReference type="PANTHER" id="PTHR47811">
    <property type="entry name" value="TRNA PSEUDOURIDINE SYNTHASE D"/>
    <property type="match status" value="1"/>
</dbReference>
<keyword evidence="2 4" id="KW-0819">tRNA processing</keyword>
<dbReference type="InterPro" id="IPR042214">
    <property type="entry name" value="TruD_catalytic"/>
</dbReference>
<dbReference type="InterPro" id="IPR011760">
    <property type="entry name" value="PsdUridine_synth_TruD_insert"/>
</dbReference>
<dbReference type="GO" id="GO:0005829">
    <property type="term" value="C:cytosol"/>
    <property type="evidence" value="ECO:0007669"/>
    <property type="project" value="TreeGrafter"/>
</dbReference>
<evidence type="ECO:0000256" key="4">
    <source>
        <dbReference type="HAMAP-Rule" id="MF_01082"/>
    </source>
</evidence>
<dbReference type="GO" id="GO:0160150">
    <property type="term" value="F:tRNA pseudouridine(13) synthase activity"/>
    <property type="evidence" value="ECO:0007669"/>
    <property type="project" value="UniProtKB-EC"/>
</dbReference>
<evidence type="ECO:0000313" key="6">
    <source>
        <dbReference type="EMBL" id="GGF83275.1"/>
    </source>
</evidence>
<dbReference type="GO" id="GO:0031119">
    <property type="term" value="P:tRNA pseudouridine synthesis"/>
    <property type="evidence" value="ECO:0007669"/>
    <property type="project" value="UniProtKB-UniRule"/>
</dbReference>
<reference evidence="6" key="2">
    <citation type="submission" date="2020-09" db="EMBL/GenBank/DDBJ databases">
        <authorList>
            <person name="Sun Q."/>
            <person name="Zhou Y."/>
        </authorList>
    </citation>
    <scope>NUCLEOTIDE SEQUENCE</scope>
    <source>
        <strain evidence="6">CGMCC 1.12181</strain>
    </source>
</reference>
<evidence type="ECO:0000313" key="7">
    <source>
        <dbReference type="Proteomes" id="UP000605253"/>
    </source>
</evidence>
<dbReference type="Proteomes" id="UP000605253">
    <property type="component" value="Unassembled WGS sequence"/>
</dbReference>
<evidence type="ECO:0000259" key="5">
    <source>
        <dbReference type="PROSITE" id="PS50984"/>
    </source>
</evidence>
<dbReference type="NCBIfam" id="TIGR00094">
    <property type="entry name" value="tRNA_TruD_broad"/>
    <property type="match status" value="1"/>
</dbReference>
<dbReference type="AlphaFoldDB" id="A0A917CCT5"/>
<dbReference type="InterPro" id="IPR020103">
    <property type="entry name" value="PsdUridine_synth_cat_dom_sf"/>
</dbReference>
<dbReference type="InterPro" id="IPR020119">
    <property type="entry name" value="PsdUridine_synth_TruD_CS"/>
</dbReference>
<dbReference type="PANTHER" id="PTHR47811:SF1">
    <property type="entry name" value="TRNA PSEUDOURIDINE SYNTHASE D"/>
    <property type="match status" value="1"/>
</dbReference>
<reference evidence="6" key="1">
    <citation type="journal article" date="2014" name="Int. J. Syst. Evol. Microbiol.">
        <title>Complete genome sequence of Corynebacterium casei LMG S-19264T (=DSM 44701T), isolated from a smear-ripened cheese.</title>
        <authorList>
            <consortium name="US DOE Joint Genome Institute (JGI-PGF)"/>
            <person name="Walter F."/>
            <person name="Albersmeier A."/>
            <person name="Kalinowski J."/>
            <person name="Ruckert C."/>
        </authorList>
    </citation>
    <scope>NUCLEOTIDE SEQUENCE</scope>
    <source>
        <strain evidence="6">CGMCC 1.12181</strain>
    </source>
</reference>
<name>A0A917CCT5_9GAMM</name>
<evidence type="ECO:0000256" key="3">
    <source>
        <dbReference type="ARBA" id="ARBA00023235"/>
    </source>
</evidence>
<comment type="catalytic activity">
    <reaction evidence="4">
        <text>uridine(13) in tRNA = pseudouridine(13) in tRNA</text>
        <dbReference type="Rhea" id="RHEA:42540"/>
        <dbReference type="Rhea" id="RHEA-COMP:10105"/>
        <dbReference type="Rhea" id="RHEA-COMP:10106"/>
        <dbReference type="ChEBI" id="CHEBI:65314"/>
        <dbReference type="ChEBI" id="CHEBI:65315"/>
        <dbReference type="EC" id="5.4.99.27"/>
    </reaction>
</comment>
<accession>A0A917CCT5</accession>
<feature type="domain" description="TRUD" evidence="5">
    <location>
        <begin position="170"/>
        <end position="318"/>
    </location>
</feature>
<gene>
    <name evidence="4 6" type="primary">truD</name>
    <name evidence="6" type="ORF">GCM10011365_00240</name>
</gene>
<dbReference type="InterPro" id="IPR043165">
    <property type="entry name" value="TruD_insert_sf"/>
</dbReference>
<dbReference type="Pfam" id="PF01142">
    <property type="entry name" value="TruD"/>
    <property type="match status" value="2"/>
</dbReference>